<comment type="similarity">
    <text evidence="1">Belongs to the beta-class carbonic anhydrase family.</text>
</comment>
<reference evidence="4 5" key="1">
    <citation type="journal article" date="2024" name="Nat. Commun.">
        <title>Phylogenomics reveals the evolutionary origins of lichenization in chlorophyte algae.</title>
        <authorList>
            <person name="Puginier C."/>
            <person name="Libourel C."/>
            <person name="Otte J."/>
            <person name="Skaloud P."/>
            <person name="Haon M."/>
            <person name="Grisel S."/>
            <person name="Petersen M."/>
            <person name="Berrin J.G."/>
            <person name="Delaux P.M."/>
            <person name="Dal Grande F."/>
            <person name="Keller J."/>
        </authorList>
    </citation>
    <scope>NUCLEOTIDE SEQUENCE [LARGE SCALE GENOMIC DNA]</scope>
    <source>
        <strain evidence="4 5">SAG 2043</strain>
    </source>
</reference>
<comment type="cofactor">
    <cofactor evidence="2">
        <name>Zn(2+)</name>
        <dbReference type="ChEBI" id="CHEBI:29105"/>
    </cofactor>
    <text evidence="2">Binds 1 zinc ion per subunit.</text>
</comment>
<comment type="caution">
    <text evidence="4">The sequence shown here is derived from an EMBL/GenBank/DDBJ whole genome shotgun (WGS) entry which is preliminary data.</text>
</comment>
<protein>
    <recommendedName>
        <fullName evidence="6">Carbonic anhydrase</fullName>
    </recommendedName>
</protein>
<dbReference type="Proteomes" id="UP001489004">
    <property type="component" value="Unassembled WGS sequence"/>
</dbReference>
<feature type="binding site" evidence="2">
    <location>
        <position position="150"/>
    </location>
    <ligand>
        <name>Zn(2+)</name>
        <dbReference type="ChEBI" id="CHEBI:29105"/>
    </ligand>
</feature>
<accession>A0AAW1Q890</accession>
<evidence type="ECO:0000256" key="2">
    <source>
        <dbReference type="PIRSR" id="PIRSR601765-1"/>
    </source>
</evidence>
<feature type="compositionally biased region" description="Low complexity" evidence="3">
    <location>
        <begin position="187"/>
        <end position="197"/>
    </location>
</feature>
<dbReference type="AlphaFoldDB" id="A0AAW1Q890"/>
<feature type="region of interest" description="Disordered" evidence="3">
    <location>
        <begin position="1"/>
        <end position="24"/>
    </location>
</feature>
<dbReference type="EMBL" id="JALJOR010000005">
    <property type="protein sequence ID" value="KAK9817186.1"/>
    <property type="molecule type" value="Genomic_DNA"/>
</dbReference>
<evidence type="ECO:0000313" key="4">
    <source>
        <dbReference type="EMBL" id="KAK9817186.1"/>
    </source>
</evidence>
<keyword evidence="5" id="KW-1185">Reference proteome</keyword>
<organism evidence="4 5">
    <name type="scientific">[Myrmecia] bisecta</name>
    <dbReference type="NCBI Taxonomy" id="41462"/>
    <lineage>
        <taxon>Eukaryota</taxon>
        <taxon>Viridiplantae</taxon>
        <taxon>Chlorophyta</taxon>
        <taxon>core chlorophytes</taxon>
        <taxon>Trebouxiophyceae</taxon>
        <taxon>Trebouxiales</taxon>
        <taxon>Trebouxiaceae</taxon>
        <taxon>Myrmecia</taxon>
    </lineage>
</organism>
<dbReference type="GO" id="GO:0004089">
    <property type="term" value="F:carbonate dehydratase activity"/>
    <property type="evidence" value="ECO:0007669"/>
    <property type="project" value="InterPro"/>
</dbReference>
<dbReference type="SMART" id="SM00947">
    <property type="entry name" value="Pro_CA"/>
    <property type="match status" value="1"/>
</dbReference>
<gene>
    <name evidence="4" type="ORF">WJX72_010789</name>
</gene>
<evidence type="ECO:0000256" key="3">
    <source>
        <dbReference type="SAM" id="MobiDB-lite"/>
    </source>
</evidence>
<feature type="region of interest" description="Disordered" evidence="3">
    <location>
        <begin position="177"/>
        <end position="203"/>
    </location>
</feature>
<keyword evidence="2" id="KW-0862">Zinc</keyword>
<dbReference type="Gene3D" id="3.40.1050.10">
    <property type="entry name" value="Carbonic anhydrase"/>
    <property type="match status" value="1"/>
</dbReference>
<evidence type="ECO:0008006" key="6">
    <source>
        <dbReference type="Google" id="ProtNLM"/>
    </source>
</evidence>
<name>A0AAW1Q890_9CHLO</name>
<keyword evidence="2" id="KW-0479">Metal-binding</keyword>
<dbReference type="Pfam" id="PF00484">
    <property type="entry name" value="Pro_CA"/>
    <property type="match status" value="1"/>
</dbReference>
<feature type="binding site" evidence="2">
    <location>
        <position position="99"/>
    </location>
    <ligand>
        <name>Zn(2+)</name>
        <dbReference type="ChEBI" id="CHEBI:29105"/>
    </ligand>
</feature>
<feature type="binding site" evidence="2">
    <location>
        <position position="153"/>
    </location>
    <ligand>
        <name>Zn(2+)</name>
        <dbReference type="ChEBI" id="CHEBI:29105"/>
    </ligand>
</feature>
<feature type="binding site" evidence="2">
    <location>
        <position position="97"/>
    </location>
    <ligand>
        <name>Zn(2+)</name>
        <dbReference type="ChEBI" id="CHEBI:29105"/>
    </ligand>
</feature>
<dbReference type="GO" id="GO:0008270">
    <property type="term" value="F:zinc ion binding"/>
    <property type="evidence" value="ECO:0007669"/>
    <property type="project" value="InterPro"/>
</dbReference>
<dbReference type="InterPro" id="IPR001765">
    <property type="entry name" value="Carbonic_anhydrase"/>
</dbReference>
<proteinExistence type="inferred from homology"/>
<evidence type="ECO:0000256" key="1">
    <source>
        <dbReference type="ARBA" id="ARBA00006217"/>
    </source>
</evidence>
<dbReference type="SUPFAM" id="SSF53056">
    <property type="entry name" value="beta-carbonic anhydrase, cab"/>
    <property type="match status" value="1"/>
</dbReference>
<sequence>MGASASPHPSDSARQFKSVIRDSARDREVGDLGGTLFSKTSSVPRAQAQTAVLQLLYGNACFCEAVAADPSCLSSQEIPSPPAEQAQTPPTAVVIACADCELPPEVVFRQSAGELVVVRVPANVLDCAGLDIVQDALENRGVRLVVVLGHTHCSAVEEGVQQWIELDGAKVSCKQYPLPLPEPSSPPEDLSSSPSYSQEATPPKRSFFSRLFGCTKPESAYNDDVSVRANSLELSSPRTPTACGEAIPDSEFCAIALATAIDDVAESRVTQDLLAHEHQWTEQGLQGAHVIARQCMESPFAARLDGVEWLRSLNEALIAADAKRRAISHDEDTVRAVSAANAKLGAQAMLKSLAKSVDQSIMRETQVVAAQLNHCTGQVDVLKTGWYAHRCYYYE</sequence>
<evidence type="ECO:0000313" key="5">
    <source>
        <dbReference type="Proteomes" id="UP001489004"/>
    </source>
</evidence>
<dbReference type="InterPro" id="IPR036874">
    <property type="entry name" value="Carbonic_anhydrase_sf"/>
</dbReference>